<evidence type="ECO:0000313" key="12">
    <source>
        <dbReference type="EMBL" id="KAG7535311.1"/>
    </source>
</evidence>
<keyword evidence="12" id="KW-0418">Kinase</keyword>
<dbReference type="Proteomes" id="UP000694240">
    <property type="component" value="Chromosome 13"/>
</dbReference>
<evidence type="ECO:0000256" key="2">
    <source>
        <dbReference type="ARBA" id="ARBA00022614"/>
    </source>
</evidence>
<keyword evidence="12" id="KW-0808">Transferase</keyword>
<dbReference type="GO" id="GO:0005524">
    <property type="term" value="F:ATP binding"/>
    <property type="evidence" value="ECO:0007669"/>
    <property type="project" value="InterPro"/>
</dbReference>
<keyword evidence="2" id="KW-0433">Leucine-rich repeat</keyword>
<dbReference type="PANTHER" id="PTHR48056">
    <property type="entry name" value="LRR RECEPTOR-LIKE SERINE/THREONINE-PROTEIN KINASE-RELATED"/>
    <property type="match status" value="1"/>
</dbReference>
<feature type="region of interest" description="Disordered" evidence="8">
    <location>
        <begin position="669"/>
        <end position="744"/>
    </location>
</feature>
<comment type="subcellular location">
    <subcellularLocation>
        <location evidence="1">Membrane</location>
    </subcellularLocation>
</comment>
<keyword evidence="4" id="KW-0677">Repeat</keyword>
<evidence type="ECO:0000256" key="9">
    <source>
        <dbReference type="SAM" id="Phobius"/>
    </source>
</evidence>
<dbReference type="PROSITE" id="PS50011">
    <property type="entry name" value="PROTEIN_KINASE_DOM"/>
    <property type="match status" value="1"/>
</dbReference>
<evidence type="ECO:0000256" key="4">
    <source>
        <dbReference type="ARBA" id="ARBA00022737"/>
    </source>
</evidence>
<feature type="transmembrane region" description="Helical" evidence="9">
    <location>
        <begin position="315"/>
        <end position="338"/>
    </location>
</feature>
<organism evidence="12 13">
    <name type="scientific">Arabidopsis thaliana x Arabidopsis arenosa</name>
    <dbReference type="NCBI Taxonomy" id="1240361"/>
    <lineage>
        <taxon>Eukaryota</taxon>
        <taxon>Viridiplantae</taxon>
        <taxon>Streptophyta</taxon>
        <taxon>Embryophyta</taxon>
        <taxon>Tracheophyta</taxon>
        <taxon>Spermatophyta</taxon>
        <taxon>Magnoliopsida</taxon>
        <taxon>eudicotyledons</taxon>
        <taxon>Gunneridae</taxon>
        <taxon>Pentapetalae</taxon>
        <taxon>rosids</taxon>
        <taxon>malvids</taxon>
        <taxon>Brassicales</taxon>
        <taxon>Brassicaceae</taxon>
        <taxon>Camelineae</taxon>
        <taxon>Arabidopsis</taxon>
    </lineage>
</organism>
<dbReference type="GO" id="GO:0004672">
    <property type="term" value="F:protein kinase activity"/>
    <property type="evidence" value="ECO:0007669"/>
    <property type="project" value="InterPro"/>
</dbReference>
<evidence type="ECO:0000259" key="11">
    <source>
        <dbReference type="PROSITE" id="PS50011"/>
    </source>
</evidence>
<sequence>MGFFKFIFLLSLLWSFYSLGLSQLQASQAQVLLQLKKHLEYPQQLESWYDHRTNFCYLQATLSMNITCFSNSVSELNIFGDKSSEKAKSFEGFAISNVTLSDRFSIETFFTTLSRLKSLRVLTLSSLGIWGHLPEKLHRLSSLEYLDLSNNFLFGSVPPKLSTMVKLETVRFDHNFFNGTLPSWFDSYWYLKVLSFKSNKLSGELHSSLLSLSTIEYIDLKANSLSGSLPDDLKCGSKLWFIDISDNKLTGKLPRCLSSKQDIALRFNGNCLSLEKQQHPESFCVKEARAEAKAEAKAEAEAANESGKRKWKKGALIGLIVGISMAVLVLVCCVFILLRRKGVTKKHVHHNTVQDNHPSIRFSSEILSNARYISETSKFGSEDLPLCRQFSLEEIVKATKNFDKTMILGESSLYGTLYKGNLENGTKVAIRCLPSSKKYSIRNLKLRLDLLTKLRHPNLVCLLGHCIDCGGKDDYSVEKVFLIYEYIPNGNFQSCLSDDSSGKAMNWSERLNVLTGVAKAVHFLHTGVIPGFFSNRLKTNNVLLNQHRFAKLSDYGLSIVSEATRHNTEIAKSWQMSRLEDDALNNFGPVTKRGYIGKVKRRRKMVPILANDRPQRLQQYRRRTQGRRLCGRSFASVPLKEVFGFFSGPVPPLHQPATVLPACPASDERLTGAGSSVSTALTAEPRSLHGCSPASSNRDSPRKPLAAKSRAADCTEQGRAVDVMGETNSQPRREPEKELVSRSGGVDLRSRVRVEREKREKKESIRAVIWFALLQSIVGPSVCAREEAFLRDELASLESEEGRRRMVNPTVQATCRNGSLIRVITLMNKCVSPESLSRPSFEDILWNLQYASQLQAASDGDQC</sequence>
<name>A0A8T1XW72_9BRAS</name>
<dbReference type="InterPro" id="IPR001611">
    <property type="entry name" value="Leu-rich_rpt"/>
</dbReference>
<reference evidence="12 13" key="1">
    <citation type="submission" date="2020-12" db="EMBL/GenBank/DDBJ databases">
        <title>Concerted genomic and epigenomic changes stabilize Arabidopsis allopolyploids.</title>
        <authorList>
            <person name="Chen Z."/>
        </authorList>
    </citation>
    <scope>NUCLEOTIDE SEQUENCE [LARGE SCALE GENOMIC DNA]</scope>
    <source>
        <strain evidence="12">Allo738</strain>
        <tissue evidence="12">Leaf</tissue>
    </source>
</reference>
<keyword evidence="10" id="KW-0732">Signal</keyword>
<evidence type="ECO:0000256" key="7">
    <source>
        <dbReference type="ARBA" id="ARBA00023180"/>
    </source>
</evidence>
<keyword evidence="7" id="KW-0325">Glycoprotein</keyword>
<dbReference type="PANTHER" id="PTHR48056:SF61">
    <property type="entry name" value="PROTEIN KINASE DOMAIN-CONTAINING PROTEIN"/>
    <property type="match status" value="1"/>
</dbReference>
<evidence type="ECO:0000256" key="6">
    <source>
        <dbReference type="ARBA" id="ARBA00023136"/>
    </source>
</evidence>
<accession>A0A8T1XW72</accession>
<dbReference type="AlphaFoldDB" id="A0A8T1XW72"/>
<keyword evidence="3 9" id="KW-0812">Transmembrane</keyword>
<dbReference type="GO" id="GO:0016020">
    <property type="term" value="C:membrane"/>
    <property type="evidence" value="ECO:0007669"/>
    <property type="project" value="UniProtKB-SubCell"/>
</dbReference>
<protein>
    <submittedName>
        <fullName evidence="12">Protein kinase-like domain superfamily</fullName>
    </submittedName>
</protein>
<feature type="domain" description="Protein kinase" evidence="11">
    <location>
        <begin position="402"/>
        <end position="851"/>
    </location>
</feature>
<dbReference type="GO" id="GO:0033612">
    <property type="term" value="F:receptor serine/threonine kinase binding"/>
    <property type="evidence" value="ECO:0007669"/>
    <property type="project" value="TreeGrafter"/>
</dbReference>
<feature type="compositionally biased region" description="Basic and acidic residues" evidence="8">
    <location>
        <begin position="731"/>
        <end position="740"/>
    </location>
</feature>
<evidence type="ECO:0000313" key="13">
    <source>
        <dbReference type="Proteomes" id="UP000694240"/>
    </source>
</evidence>
<keyword evidence="5 9" id="KW-1133">Transmembrane helix</keyword>
<comment type="caution">
    <text evidence="12">The sequence shown here is derived from an EMBL/GenBank/DDBJ whole genome shotgun (WGS) entry which is preliminary data.</text>
</comment>
<dbReference type="InterPro" id="IPR001245">
    <property type="entry name" value="Ser-Thr/Tyr_kinase_cat_dom"/>
</dbReference>
<evidence type="ECO:0000256" key="1">
    <source>
        <dbReference type="ARBA" id="ARBA00004370"/>
    </source>
</evidence>
<keyword evidence="6 9" id="KW-0472">Membrane</keyword>
<feature type="chain" id="PRO_5035939448" evidence="10">
    <location>
        <begin position="23"/>
        <end position="863"/>
    </location>
</feature>
<proteinExistence type="predicted"/>
<evidence type="ECO:0000256" key="5">
    <source>
        <dbReference type="ARBA" id="ARBA00022989"/>
    </source>
</evidence>
<evidence type="ECO:0000256" key="3">
    <source>
        <dbReference type="ARBA" id="ARBA00022692"/>
    </source>
</evidence>
<keyword evidence="13" id="KW-1185">Reference proteome</keyword>
<dbReference type="Pfam" id="PF07714">
    <property type="entry name" value="PK_Tyr_Ser-Thr"/>
    <property type="match status" value="1"/>
</dbReference>
<evidence type="ECO:0000256" key="10">
    <source>
        <dbReference type="SAM" id="SignalP"/>
    </source>
</evidence>
<dbReference type="InterPro" id="IPR000719">
    <property type="entry name" value="Prot_kinase_dom"/>
</dbReference>
<dbReference type="Pfam" id="PF00560">
    <property type="entry name" value="LRR_1"/>
    <property type="match status" value="1"/>
</dbReference>
<evidence type="ECO:0000256" key="8">
    <source>
        <dbReference type="SAM" id="MobiDB-lite"/>
    </source>
</evidence>
<dbReference type="InterPro" id="IPR050647">
    <property type="entry name" value="Plant_LRR-RLKs"/>
</dbReference>
<gene>
    <name evidence="12" type="ORF">ISN45_Aa08g027610</name>
</gene>
<dbReference type="EMBL" id="JAEFBK010000013">
    <property type="protein sequence ID" value="KAG7535311.1"/>
    <property type="molecule type" value="Genomic_DNA"/>
</dbReference>
<feature type="signal peptide" evidence="10">
    <location>
        <begin position="1"/>
        <end position="22"/>
    </location>
</feature>